<feature type="transmembrane region" description="Helical" evidence="2">
    <location>
        <begin position="6"/>
        <end position="27"/>
    </location>
</feature>
<feature type="region of interest" description="Disordered" evidence="1">
    <location>
        <begin position="124"/>
        <end position="144"/>
    </location>
</feature>
<comment type="caution">
    <text evidence="4">The sequence shown here is derived from an EMBL/GenBank/DDBJ whole genome shotgun (WGS) entry which is preliminary data.</text>
</comment>
<feature type="domain" description="DUF6249" evidence="3">
    <location>
        <begin position="8"/>
        <end position="116"/>
    </location>
</feature>
<organism evidence="4 5">
    <name type="scientific">Steroidobacter gossypii</name>
    <dbReference type="NCBI Taxonomy" id="2805490"/>
    <lineage>
        <taxon>Bacteria</taxon>
        <taxon>Pseudomonadati</taxon>
        <taxon>Pseudomonadota</taxon>
        <taxon>Gammaproteobacteria</taxon>
        <taxon>Steroidobacterales</taxon>
        <taxon>Steroidobacteraceae</taxon>
        <taxon>Steroidobacter</taxon>
    </lineage>
</organism>
<reference evidence="4 5" key="1">
    <citation type="journal article" date="2021" name="Int. J. Syst. Evol. Microbiol.">
        <title>Steroidobacter gossypii sp. nov., isolated from soil of cotton cropping field.</title>
        <authorList>
            <person name="Huang R."/>
            <person name="Yang S."/>
            <person name="Zhen C."/>
            <person name="Liu W."/>
        </authorList>
    </citation>
    <scope>NUCLEOTIDE SEQUENCE [LARGE SCALE GENOMIC DNA]</scope>
    <source>
        <strain evidence="4 5">S1-65</strain>
    </source>
</reference>
<gene>
    <name evidence="4" type="ORF">JM946_07335</name>
</gene>
<keyword evidence="2" id="KW-0472">Membrane</keyword>
<keyword evidence="2" id="KW-0812">Transmembrane</keyword>
<dbReference type="Proteomes" id="UP000661077">
    <property type="component" value="Unassembled WGS sequence"/>
</dbReference>
<evidence type="ECO:0000256" key="1">
    <source>
        <dbReference type="SAM" id="MobiDB-lite"/>
    </source>
</evidence>
<evidence type="ECO:0000313" key="4">
    <source>
        <dbReference type="EMBL" id="MBM0104554.1"/>
    </source>
</evidence>
<feature type="transmembrane region" description="Helical" evidence="2">
    <location>
        <begin position="71"/>
        <end position="91"/>
    </location>
</feature>
<feature type="compositionally biased region" description="Basic and acidic residues" evidence="1">
    <location>
        <begin position="124"/>
        <end position="135"/>
    </location>
</feature>
<dbReference type="InterPro" id="IPR046216">
    <property type="entry name" value="DUF6249"/>
</dbReference>
<name>A0ABS1WUA2_9GAMM</name>
<evidence type="ECO:0000256" key="2">
    <source>
        <dbReference type="SAM" id="Phobius"/>
    </source>
</evidence>
<dbReference type="RefSeq" id="WP_203166493.1">
    <property type="nucleotide sequence ID" value="NZ_JAEVLS010000001.1"/>
</dbReference>
<keyword evidence="2" id="KW-1133">Transmembrane helix</keyword>
<proteinExistence type="predicted"/>
<feature type="transmembrane region" description="Helical" evidence="2">
    <location>
        <begin position="97"/>
        <end position="116"/>
    </location>
</feature>
<protein>
    <recommendedName>
        <fullName evidence="3">DUF6249 domain-containing protein</fullName>
    </recommendedName>
</protein>
<sequence length="144" mass="16051">MGDLVPLVAIMFGVGVPLSIPILWIALNYRKRRRLMELNHIERMAAIERGMEVPPLPLELIDGRSRPRSSLLPGLVWFFIGLAMVAGSLSIGDDLPVVFGLVPLGIGLAYLIYYGVEGRHLEARQQEQESRERNSRYSQGPATL</sequence>
<evidence type="ECO:0000313" key="5">
    <source>
        <dbReference type="Proteomes" id="UP000661077"/>
    </source>
</evidence>
<dbReference type="EMBL" id="JAEVLS010000001">
    <property type="protein sequence ID" value="MBM0104554.1"/>
    <property type="molecule type" value="Genomic_DNA"/>
</dbReference>
<accession>A0ABS1WUA2</accession>
<keyword evidence="5" id="KW-1185">Reference proteome</keyword>
<dbReference type="Pfam" id="PF19762">
    <property type="entry name" value="DUF6249"/>
    <property type="match status" value="1"/>
</dbReference>
<evidence type="ECO:0000259" key="3">
    <source>
        <dbReference type="Pfam" id="PF19762"/>
    </source>
</evidence>